<dbReference type="AlphaFoldDB" id="W9YZL6"/>
<keyword evidence="2" id="KW-0812">Transmembrane</keyword>
<reference evidence="3 4" key="1">
    <citation type="submission" date="2013-03" db="EMBL/GenBank/DDBJ databases">
        <title>The Genome Sequence of Capronia coronata CBS 617.96.</title>
        <authorList>
            <consortium name="The Broad Institute Genomics Platform"/>
            <person name="Cuomo C."/>
            <person name="de Hoog S."/>
            <person name="Gorbushina A."/>
            <person name="Walker B."/>
            <person name="Young S.K."/>
            <person name="Zeng Q."/>
            <person name="Gargeya S."/>
            <person name="Fitzgerald M."/>
            <person name="Haas B."/>
            <person name="Abouelleil A."/>
            <person name="Allen A.W."/>
            <person name="Alvarado L."/>
            <person name="Arachchi H.M."/>
            <person name="Berlin A.M."/>
            <person name="Chapman S.B."/>
            <person name="Gainer-Dewar J."/>
            <person name="Goldberg J."/>
            <person name="Griggs A."/>
            <person name="Gujja S."/>
            <person name="Hansen M."/>
            <person name="Howarth C."/>
            <person name="Imamovic A."/>
            <person name="Ireland A."/>
            <person name="Larimer J."/>
            <person name="McCowan C."/>
            <person name="Murphy C."/>
            <person name="Pearson M."/>
            <person name="Poon T.W."/>
            <person name="Priest M."/>
            <person name="Roberts A."/>
            <person name="Saif S."/>
            <person name="Shea T."/>
            <person name="Sisk P."/>
            <person name="Sykes S."/>
            <person name="Wortman J."/>
            <person name="Nusbaum C."/>
            <person name="Birren B."/>
        </authorList>
    </citation>
    <scope>NUCLEOTIDE SEQUENCE [LARGE SCALE GENOMIC DNA]</scope>
    <source>
        <strain evidence="3 4">CBS 617.96</strain>
    </source>
</reference>
<dbReference type="HOGENOM" id="CLU_071891_0_0_1"/>
<comment type="caution">
    <text evidence="3">The sequence shown here is derived from an EMBL/GenBank/DDBJ whole genome shotgun (WGS) entry which is preliminary data.</text>
</comment>
<evidence type="ECO:0000313" key="4">
    <source>
        <dbReference type="Proteomes" id="UP000019484"/>
    </source>
</evidence>
<dbReference type="Proteomes" id="UP000019484">
    <property type="component" value="Unassembled WGS sequence"/>
</dbReference>
<protein>
    <submittedName>
        <fullName evidence="3">Uncharacterized protein</fullName>
    </submittedName>
</protein>
<keyword evidence="2" id="KW-0472">Membrane</keyword>
<sequence length="281" mass="30903">MIPSVVRSRIPVLSSLRHSARAAVLHASYVRRKGYILSCVDTDKEKEGYGFASTVPSSGASTPTIRPESPEEAPCPQDIGLKVIPQPENASGIDWDVAATGVRLWITAKTQAEQGGDPTALRSMHIDALRYMHMALPPDLSPLEAESLRASLSPQLIFQPADTRELHGQRTPNILRQVIAQAICWLFTSFLLILPVLMTLLNRMLQLERQHQVTERIITNGLDMTSVLGERGVELHRALIRFKDGRVGSVFFDAGSWILEGILGGVNDGIDAVSQSRRKPL</sequence>
<dbReference type="RefSeq" id="XP_007723745.1">
    <property type="nucleotide sequence ID" value="XM_007725555.1"/>
</dbReference>
<feature type="region of interest" description="Disordered" evidence="1">
    <location>
        <begin position="50"/>
        <end position="74"/>
    </location>
</feature>
<keyword evidence="2" id="KW-1133">Transmembrane helix</keyword>
<dbReference type="STRING" id="1182541.W9YZL6"/>
<dbReference type="GeneID" id="19159544"/>
<accession>W9YZL6</accession>
<name>W9YZL6_9EURO</name>
<dbReference type="EMBL" id="AMWN01000004">
    <property type="protein sequence ID" value="EXJ87739.1"/>
    <property type="molecule type" value="Genomic_DNA"/>
</dbReference>
<feature type="compositionally biased region" description="Polar residues" evidence="1">
    <location>
        <begin position="54"/>
        <end position="64"/>
    </location>
</feature>
<dbReference type="OrthoDB" id="190201at2759"/>
<evidence type="ECO:0000313" key="3">
    <source>
        <dbReference type="EMBL" id="EXJ87739.1"/>
    </source>
</evidence>
<evidence type="ECO:0000256" key="1">
    <source>
        <dbReference type="SAM" id="MobiDB-lite"/>
    </source>
</evidence>
<evidence type="ECO:0000256" key="2">
    <source>
        <dbReference type="SAM" id="Phobius"/>
    </source>
</evidence>
<proteinExistence type="predicted"/>
<dbReference type="eggNOG" id="ENOG502S06P">
    <property type="taxonomic scope" value="Eukaryota"/>
</dbReference>
<feature type="transmembrane region" description="Helical" evidence="2">
    <location>
        <begin position="178"/>
        <end position="201"/>
    </location>
</feature>
<gene>
    <name evidence="3" type="ORF">A1O1_04665</name>
</gene>
<keyword evidence="4" id="KW-1185">Reference proteome</keyword>
<organism evidence="3 4">
    <name type="scientific">Capronia coronata CBS 617.96</name>
    <dbReference type="NCBI Taxonomy" id="1182541"/>
    <lineage>
        <taxon>Eukaryota</taxon>
        <taxon>Fungi</taxon>
        <taxon>Dikarya</taxon>
        <taxon>Ascomycota</taxon>
        <taxon>Pezizomycotina</taxon>
        <taxon>Eurotiomycetes</taxon>
        <taxon>Chaetothyriomycetidae</taxon>
        <taxon>Chaetothyriales</taxon>
        <taxon>Herpotrichiellaceae</taxon>
        <taxon>Capronia</taxon>
    </lineage>
</organism>